<dbReference type="PANTHER" id="PTHR36450:SF1">
    <property type="entry name" value="THIOREDOXIN"/>
    <property type="match status" value="1"/>
</dbReference>
<accession>A0A6G7LX48</accession>
<dbReference type="AlphaFoldDB" id="A0A6G7LX48"/>
<gene>
    <name evidence="4" type="ORF">GII14_20640</name>
</gene>
<feature type="active site" description="Nucleophile" evidence="1">
    <location>
        <position position="14"/>
    </location>
</feature>
<reference evidence="4 5" key="1">
    <citation type="submission" date="2019-11" db="EMBL/GenBank/DDBJ databases">
        <title>Complete Genome Sequence of Shewanella chilikensis Strain DC57, Isolated from Corroded Seal Rings at a floating production facility in Australia.</title>
        <authorList>
            <person name="Salgar-Chaparro S.J."/>
            <person name="Castillo-Villamizar G.A."/>
            <person name="Poehlein A."/>
            <person name="Daniel R."/>
            <person name="Machuca L."/>
        </authorList>
    </citation>
    <scope>NUCLEOTIDE SEQUENCE [LARGE SCALE GENOMIC DNA]</scope>
    <source>
        <strain evidence="4 5">DC57</strain>
    </source>
</reference>
<dbReference type="PANTHER" id="PTHR36450">
    <property type="entry name" value="THIOREDOXIN"/>
    <property type="match status" value="1"/>
</dbReference>
<evidence type="ECO:0000313" key="5">
    <source>
        <dbReference type="Proteomes" id="UP000502117"/>
    </source>
</evidence>
<evidence type="ECO:0000259" key="3">
    <source>
        <dbReference type="Pfam" id="PF13192"/>
    </source>
</evidence>
<feature type="disulfide bond" description="Redox-active" evidence="2">
    <location>
        <begin position="11"/>
        <end position="14"/>
    </location>
</feature>
<proteinExistence type="predicted"/>
<keyword evidence="2" id="KW-1015">Disulfide bond</keyword>
<feature type="domain" description="Thioredoxin-like fold" evidence="3">
    <location>
        <begin position="3"/>
        <end position="76"/>
    </location>
</feature>
<dbReference type="Proteomes" id="UP000502117">
    <property type="component" value="Chromosome"/>
</dbReference>
<dbReference type="KEGG" id="schk:GII14_20640"/>
<sequence length="84" mass="9110">MFKIKVLGSGCSKCQKLAETCSAVADSLELDYQLVKVTDVEEIMEYGVMSTPALVIDEQVKLTGRLASPAEFKALMLAHIESSV</sequence>
<name>A0A6G7LX48_9GAMM</name>
<dbReference type="Pfam" id="PF13192">
    <property type="entry name" value="Thioredoxin_3"/>
    <property type="match status" value="1"/>
</dbReference>
<dbReference type="InterPro" id="IPR012336">
    <property type="entry name" value="Thioredoxin-like_fold"/>
</dbReference>
<evidence type="ECO:0000256" key="1">
    <source>
        <dbReference type="PIRSR" id="PIRSR037031-50"/>
    </source>
</evidence>
<dbReference type="RefSeq" id="WP_165565840.1">
    <property type="nucleotide sequence ID" value="NZ_CP045857.1"/>
</dbReference>
<dbReference type="PIRSF" id="PIRSF037031">
    <property type="entry name" value="Redox_disulphide_2"/>
    <property type="match status" value="1"/>
</dbReference>
<protein>
    <submittedName>
        <fullName evidence="4">Thioredoxin family protein</fullName>
    </submittedName>
</protein>
<dbReference type="InterPro" id="IPR036249">
    <property type="entry name" value="Thioredoxin-like_sf"/>
</dbReference>
<keyword evidence="2" id="KW-0676">Redox-active center</keyword>
<dbReference type="NCBIfam" id="TIGR00412">
    <property type="entry name" value="redox_disulf_2"/>
    <property type="match status" value="1"/>
</dbReference>
<evidence type="ECO:0000313" key="4">
    <source>
        <dbReference type="EMBL" id="QIJ06342.1"/>
    </source>
</evidence>
<feature type="active site" description="Nucleophile" evidence="1">
    <location>
        <position position="11"/>
    </location>
</feature>
<dbReference type="Gene3D" id="3.40.30.10">
    <property type="entry name" value="Glutaredoxin"/>
    <property type="match status" value="1"/>
</dbReference>
<dbReference type="EMBL" id="CP045857">
    <property type="protein sequence ID" value="QIJ06342.1"/>
    <property type="molecule type" value="Genomic_DNA"/>
</dbReference>
<dbReference type="SUPFAM" id="SSF52833">
    <property type="entry name" value="Thioredoxin-like"/>
    <property type="match status" value="1"/>
</dbReference>
<organism evidence="4 5">
    <name type="scientific">Shewanella chilikensis</name>
    <dbReference type="NCBI Taxonomy" id="558541"/>
    <lineage>
        <taxon>Bacteria</taxon>
        <taxon>Pseudomonadati</taxon>
        <taxon>Pseudomonadota</taxon>
        <taxon>Gammaproteobacteria</taxon>
        <taxon>Alteromonadales</taxon>
        <taxon>Shewanellaceae</taxon>
        <taxon>Shewanella</taxon>
    </lineage>
</organism>
<dbReference type="InterPro" id="IPR005243">
    <property type="entry name" value="THIRX-like_proc"/>
</dbReference>
<evidence type="ECO:0000256" key="2">
    <source>
        <dbReference type="PIRSR" id="PIRSR037031-51"/>
    </source>
</evidence>